<dbReference type="RefSeq" id="WP_006090452.1">
    <property type="nucleotide sequence ID" value="NZ_AOHW01000035.1"/>
</dbReference>
<dbReference type="OrthoDB" id="161889at2157"/>
<dbReference type="PATRIC" id="fig|1114856.3.peg.2686"/>
<keyword evidence="2" id="KW-1185">Reference proteome</keyword>
<evidence type="ECO:0000313" key="2">
    <source>
        <dbReference type="Proteomes" id="UP000011599"/>
    </source>
</evidence>
<comment type="caution">
    <text evidence="1">The sequence shown here is derived from an EMBL/GenBank/DDBJ whole genome shotgun (WGS) entry which is preliminary data.</text>
</comment>
<organism evidence="1 2">
    <name type="scientific">Natronorubrum tibetense GA33</name>
    <dbReference type="NCBI Taxonomy" id="1114856"/>
    <lineage>
        <taxon>Archaea</taxon>
        <taxon>Methanobacteriati</taxon>
        <taxon>Methanobacteriota</taxon>
        <taxon>Stenosarchaea group</taxon>
        <taxon>Halobacteria</taxon>
        <taxon>Halobacteriales</taxon>
        <taxon>Natrialbaceae</taxon>
        <taxon>Natronorubrum</taxon>
    </lineage>
</organism>
<accession>L9VSD3</accession>
<evidence type="ECO:0000313" key="1">
    <source>
        <dbReference type="EMBL" id="ELY40054.1"/>
    </source>
</evidence>
<protein>
    <submittedName>
        <fullName evidence="1">Uncharacterized protein</fullName>
    </submittedName>
</protein>
<dbReference type="eggNOG" id="arCOG13472">
    <property type="taxonomic scope" value="Archaea"/>
</dbReference>
<dbReference type="EMBL" id="AOHW01000035">
    <property type="protein sequence ID" value="ELY40054.1"/>
    <property type="molecule type" value="Genomic_DNA"/>
</dbReference>
<dbReference type="AlphaFoldDB" id="L9VSD3"/>
<reference evidence="1 2" key="1">
    <citation type="journal article" date="2014" name="PLoS Genet.">
        <title>Phylogenetically driven sequencing of extremely halophilic archaea reveals strategies for static and dynamic osmo-response.</title>
        <authorList>
            <person name="Becker E.A."/>
            <person name="Seitzer P.M."/>
            <person name="Tritt A."/>
            <person name="Larsen D."/>
            <person name="Krusor M."/>
            <person name="Yao A.I."/>
            <person name="Wu D."/>
            <person name="Madern D."/>
            <person name="Eisen J.A."/>
            <person name="Darling A.E."/>
            <person name="Facciotti M.T."/>
        </authorList>
    </citation>
    <scope>NUCLEOTIDE SEQUENCE [LARGE SCALE GENOMIC DNA]</scope>
    <source>
        <strain evidence="1 2">GA33</strain>
    </source>
</reference>
<name>L9VSD3_9EURY</name>
<gene>
    <name evidence="1" type="ORF">C496_12904</name>
</gene>
<proteinExistence type="predicted"/>
<sequence>MVRNLVRHRPGRGPLLGATAAVAFATAAAIAYSRYRSRVESTTDEVRSVTERHAAAFLVDRRIDHDRVESVTDSVTETLVGHESTRLLRLEGASTASLFLESGGEDPLLRWYVEVPRTVVAEWSDPESTVVNAFPVTHDALSIPDESADRELLVHAVHPTRPRTIAADGSEPTTVIGPDEAAVDVGLVRLDLESGVSERFADRFAAVSRDVIAGELELGWIESWSRAVLEAEAMYTESIVLERGSDGYTAYQYMETADMEGVYDAYYDTWNPIARVSELLAGRIFEEPARILEYPIADDIELLAHAIDPERPRRVGGRLE</sequence>
<dbReference type="Proteomes" id="UP000011599">
    <property type="component" value="Unassembled WGS sequence"/>
</dbReference>